<sequence>MREYLILGPLEVRRAGETVDLGSPKQRIVLGALILARGAVVSVDRLIDSVWGTHPPPAATTSLQAYISNLRRALRGESGGPSPIERISPGYRLTIADDSVDLVEYVALARRIRDEVDAARWHDALQLCEQARRLWRGPLLADMADEKWVGPDSVAASEMRLSVTEAYITTLLAHGDTGQALTETSTLRTLDPLRDRAAWLHMMALYRAGRGADALAVYTEHVRRLDDELGLDPSNELRQLQGAILRHDPEIAAWPRAPRWSGAGPAPSPAGGVDADNPHAESPRAESADTAHAGVQGAYVDTPEVVTAGGGPAAGPDGALVGRDTQRRTLATLFVDDRGPVTRWLALSGAAGIGKTRLAEEAARMASANGDIVVWVRCPDSQGIPAWWPMRQLCRELNTDADSVLSVPPGVDADAARFAVYERVQGLLESHAAARPVTVIVDDAQWADPMSIDLLVYLTTALQRVPVRVIATVRDEEGGPAIARLRSAMVRAGGRIVDVPALTRHEVTALVREISDVELSSGELDELVARTGGNPLFVAEYARLPDSQRGEIVPAAVRSVLDRRLASLDPATREVVGYAAVIGDDIDVPLLAHVMDRDVDEVADCIDDAVDERIVVTGVGHGRTVFAHALLRGEAMAGIKTLRRCRIHLRTAEVLASATDSASSARRAGHLLQALPLAEVVDVVEACRRVAADATSRWDSVSAAYWLDAALRTYEASESAAADVAMRDALLVDLLDAHLRAGNVATVLEMVAERLSDAMRSGSPQTAGRLAATLIRSGGGWPWVAPGTETGPLQDLLATAGEFTDGDAASSARVLGALAIGTCYNRDAAIPATLLARAEALAHQLGDPDVLADVMVARLLTYSGVAERAQESVALGIAIRELPHTFSALDEVIVDSVLSMATMTLGDLDATERHLRRGIVGSERMRLPILRAQLRWMEAAVAVWHGQFDRARMHFETAYAVHQQTQLYVAGSGALAMMAMATQEGMFEQIVDDVLGIDGNDRLQWVRSVMSGASGSSVATLLASGVATVAGVHGDADLAIDMIDAWLGEREPMMWTSLAQAVILAGVVVELELTDRAELFIDYLSRFTQCIATVGQVGCIGPVDLALAELYFLIGDDDAAIEALDRARELSETQASTPGVLRCRMAAASRAPAGARRDRELADISALAAAAGMSALASTATAARIV</sequence>
<proteinExistence type="inferred from homology"/>
<feature type="region of interest" description="Disordered" evidence="6">
    <location>
        <begin position="256"/>
        <end position="293"/>
    </location>
</feature>
<dbReference type="RefSeq" id="WP_005205289.1">
    <property type="nucleotide sequence ID" value="NZ_BAFC01000052.1"/>
</dbReference>
<dbReference type="SMART" id="SM00862">
    <property type="entry name" value="Trans_reg_C"/>
    <property type="match status" value="1"/>
</dbReference>
<dbReference type="PANTHER" id="PTHR35807">
    <property type="entry name" value="TRANSCRIPTIONAL REGULATOR REDD-RELATED"/>
    <property type="match status" value="1"/>
</dbReference>
<feature type="domain" description="OmpR/PhoB-type" evidence="7">
    <location>
        <begin position="1"/>
        <end position="95"/>
    </location>
</feature>
<feature type="compositionally biased region" description="Low complexity" evidence="6">
    <location>
        <begin position="256"/>
        <end position="272"/>
    </location>
</feature>
<name>H5TZN5_9ACTN</name>
<reference evidence="8 9" key="1">
    <citation type="submission" date="2012-02" db="EMBL/GenBank/DDBJ databases">
        <title>Whole genome shotgun sequence of Gordonia sputi NBRC 100414.</title>
        <authorList>
            <person name="Yoshida I."/>
            <person name="Hosoyama A."/>
            <person name="Tsuchikane K."/>
            <person name="Katsumata H."/>
            <person name="Yamazaki S."/>
            <person name="Fujita N."/>
        </authorList>
    </citation>
    <scope>NUCLEOTIDE SEQUENCE [LARGE SCALE GENOMIC DNA]</scope>
    <source>
        <strain evidence="8 9">NBRC 100414</strain>
    </source>
</reference>
<dbReference type="GO" id="GO:0003677">
    <property type="term" value="F:DNA binding"/>
    <property type="evidence" value="ECO:0007669"/>
    <property type="project" value="UniProtKB-UniRule"/>
</dbReference>
<dbReference type="InterPro" id="IPR051677">
    <property type="entry name" value="AfsR-DnrI-RedD_regulator"/>
</dbReference>
<dbReference type="GO" id="GO:0006355">
    <property type="term" value="P:regulation of DNA-templated transcription"/>
    <property type="evidence" value="ECO:0007669"/>
    <property type="project" value="InterPro"/>
</dbReference>
<evidence type="ECO:0000256" key="3">
    <source>
        <dbReference type="ARBA" id="ARBA00023125"/>
    </source>
</evidence>
<dbReference type="Proteomes" id="UP000005845">
    <property type="component" value="Unassembled WGS sequence"/>
</dbReference>
<dbReference type="GO" id="GO:0000160">
    <property type="term" value="P:phosphorelay signal transduction system"/>
    <property type="evidence" value="ECO:0007669"/>
    <property type="project" value="InterPro"/>
</dbReference>
<dbReference type="PROSITE" id="PS51755">
    <property type="entry name" value="OMPR_PHOB"/>
    <property type="match status" value="1"/>
</dbReference>
<dbReference type="SMART" id="SM01043">
    <property type="entry name" value="BTAD"/>
    <property type="match status" value="1"/>
</dbReference>
<evidence type="ECO:0000259" key="7">
    <source>
        <dbReference type="PROSITE" id="PS51755"/>
    </source>
</evidence>
<dbReference type="AlphaFoldDB" id="H5TZN5"/>
<dbReference type="Gene3D" id="1.25.40.10">
    <property type="entry name" value="Tetratricopeptide repeat domain"/>
    <property type="match status" value="1"/>
</dbReference>
<dbReference type="PANTHER" id="PTHR35807:SF1">
    <property type="entry name" value="TRANSCRIPTIONAL REGULATOR REDD"/>
    <property type="match status" value="1"/>
</dbReference>
<dbReference type="InterPro" id="IPR036388">
    <property type="entry name" value="WH-like_DNA-bd_sf"/>
</dbReference>
<dbReference type="Pfam" id="PF00486">
    <property type="entry name" value="Trans_reg_C"/>
    <property type="match status" value="1"/>
</dbReference>
<dbReference type="SUPFAM" id="SSF46894">
    <property type="entry name" value="C-terminal effector domain of the bipartite response regulators"/>
    <property type="match status" value="1"/>
</dbReference>
<organism evidence="8 9">
    <name type="scientific">Gordonia sputi NBRC 100414</name>
    <dbReference type="NCBI Taxonomy" id="1089453"/>
    <lineage>
        <taxon>Bacteria</taxon>
        <taxon>Bacillati</taxon>
        <taxon>Actinomycetota</taxon>
        <taxon>Actinomycetes</taxon>
        <taxon>Mycobacteriales</taxon>
        <taxon>Gordoniaceae</taxon>
        <taxon>Gordonia</taxon>
    </lineage>
</organism>
<keyword evidence="4" id="KW-0804">Transcription</keyword>
<evidence type="ECO:0000256" key="2">
    <source>
        <dbReference type="ARBA" id="ARBA00023015"/>
    </source>
</evidence>
<dbReference type="EMBL" id="BAFC01000052">
    <property type="protein sequence ID" value="GAB38943.1"/>
    <property type="molecule type" value="Genomic_DNA"/>
</dbReference>
<dbReference type="SUPFAM" id="SSF48452">
    <property type="entry name" value="TPR-like"/>
    <property type="match status" value="1"/>
</dbReference>
<dbReference type="eggNOG" id="COG3899">
    <property type="taxonomic scope" value="Bacteria"/>
</dbReference>
<feature type="DNA-binding region" description="OmpR/PhoB-type" evidence="5">
    <location>
        <begin position="1"/>
        <end position="95"/>
    </location>
</feature>
<accession>H5TZN5</accession>
<gene>
    <name evidence="8" type="ORF">GOSPT_052_00970</name>
</gene>
<keyword evidence="2" id="KW-0805">Transcription regulation</keyword>
<keyword evidence="3 5" id="KW-0238">DNA-binding</keyword>
<dbReference type="InterPro" id="IPR016032">
    <property type="entry name" value="Sig_transdc_resp-reg_C-effctor"/>
</dbReference>
<comment type="similarity">
    <text evidence="1">Belongs to the AfsR/DnrI/RedD regulatory family.</text>
</comment>
<evidence type="ECO:0000256" key="4">
    <source>
        <dbReference type="ARBA" id="ARBA00023163"/>
    </source>
</evidence>
<dbReference type="InterPro" id="IPR041664">
    <property type="entry name" value="AAA_16"/>
</dbReference>
<dbReference type="Pfam" id="PF13191">
    <property type="entry name" value="AAA_16"/>
    <property type="match status" value="1"/>
</dbReference>
<dbReference type="InterPro" id="IPR011990">
    <property type="entry name" value="TPR-like_helical_dom_sf"/>
</dbReference>
<dbReference type="SUPFAM" id="SSF52540">
    <property type="entry name" value="P-loop containing nucleoside triphosphate hydrolases"/>
    <property type="match status" value="1"/>
</dbReference>
<dbReference type="InterPro" id="IPR027417">
    <property type="entry name" value="P-loop_NTPase"/>
</dbReference>
<evidence type="ECO:0000313" key="9">
    <source>
        <dbReference type="Proteomes" id="UP000005845"/>
    </source>
</evidence>
<dbReference type="InterPro" id="IPR001867">
    <property type="entry name" value="OmpR/PhoB-type_DNA-bd"/>
</dbReference>
<evidence type="ECO:0000256" key="6">
    <source>
        <dbReference type="SAM" id="MobiDB-lite"/>
    </source>
</evidence>
<evidence type="ECO:0000313" key="8">
    <source>
        <dbReference type="EMBL" id="GAB38943.1"/>
    </source>
</evidence>
<dbReference type="Pfam" id="PF03704">
    <property type="entry name" value="BTAD"/>
    <property type="match status" value="1"/>
</dbReference>
<dbReference type="eggNOG" id="COG3629">
    <property type="taxonomic scope" value="Bacteria"/>
</dbReference>
<keyword evidence="9" id="KW-1185">Reference proteome</keyword>
<feature type="compositionally biased region" description="Basic and acidic residues" evidence="6">
    <location>
        <begin position="276"/>
        <end position="289"/>
    </location>
</feature>
<dbReference type="Gene3D" id="3.40.50.300">
    <property type="entry name" value="P-loop containing nucleotide triphosphate hydrolases"/>
    <property type="match status" value="1"/>
</dbReference>
<dbReference type="InterPro" id="IPR005158">
    <property type="entry name" value="BTAD"/>
</dbReference>
<protein>
    <submittedName>
        <fullName evidence="8">Putative AfsR family transcriptional regulator</fullName>
    </submittedName>
</protein>
<evidence type="ECO:0000256" key="5">
    <source>
        <dbReference type="PROSITE-ProRule" id="PRU01091"/>
    </source>
</evidence>
<comment type="caution">
    <text evidence="8">The sequence shown here is derived from an EMBL/GenBank/DDBJ whole genome shotgun (WGS) entry which is preliminary data.</text>
</comment>
<dbReference type="CDD" id="cd15831">
    <property type="entry name" value="BTAD"/>
    <property type="match status" value="1"/>
</dbReference>
<evidence type="ECO:0000256" key="1">
    <source>
        <dbReference type="ARBA" id="ARBA00005820"/>
    </source>
</evidence>
<dbReference type="Gene3D" id="1.10.10.10">
    <property type="entry name" value="Winged helix-like DNA-binding domain superfamily/Winged helix DNA-binding domain"/>
    <property type="match status" value="1"/>
</dbReference>
<dbReference type="CDD" id="cd00383">
    <property type="entry name" value="trans_reg_C"/>
    <property type="match status" value="1"/>
</dbReference>